<proteinExistence type="predicted"/>
<comment type="caution">
    <text evidence="3">The sequence shown here is derived from an EMBL/GenBank/DDBJ whole genome shotgun (WGS) entry which is preliminary data.</text>
</comment>
<gene>
    <name evidence="3" type="ORF">TH4_18550</name>
</gene>
<dbReference type="Proteomes" id="UP000094009">
    <property type="component" value="Unassembled WGS sequence"/>
</dbReference>
<feature type="compositionally biased region" description="Basic and acidic residues" evidence="2">
    <location>
        <begin position="1"/>
        <end position="14"/>
    </location>
</feature>
<evidence type="ECO:0000313" key="3">
    <source>
        <dbReference type="EMBL" id="OAZ08057.1"/>
    </source>
</evidence>
<evidence type="ECO:0000256" key="1">
    <source>
        <dbReference type="SAM" id="Coils"/>
    </source>
</evidence>
<feature type="region of interest" description="Disordered" evidence="2">
    <location>
        <begin position="1"/>
        <end position="22"/>
    </location>
</feature>
<evidence type="ECO:0000313" key="4">
    <source>
        <dbReference type="Proteomes" id="UP000094009"/>
    </source>
</evidence>
<keyword evidence="1" id="KW-0175">Coiled coil</keyword>
<accession>A0A853KUZ0</accession>
<feature type="coiled-coil region" evidence="1">
    <location>
        <begin position="124"/>
        <end position="151"/>
    </location>
</feature>
<protein>
    <submittedName>
        <fullName evidence="3">Uncharacterized protein</fullName>
    </submittedName>
</protein>
<sequence>MAKPFKERIPKPDDFVPETHFPDDWKRKAYRGKPRCPAWSKQSGAQCQQVAGHRVKDKHGDSRGGEVGLCCAIHGGGSKGSPKGRPNNVQPDLRNSKFIRVEDLPMLESFAAMTPKDRADLLANIMMLRAAKTLEAEKKESEENESTATEKQPIYDARLIELARAADRSLRTVASFLQMEQGKPPGGDGDDDSGTNESRTETAFELFEQLAEDGDGEEDS</sequence>
<dbReference type="RefSeq" id="WP_064782217.1">
    <property type="nucleotide sequence ID" value="NZ_JPVZ01000011.1"/>
</dbReference>
<organism evidence="3 4">
    <name type="scientific">Thalassospira tepidiphila MCCC 1A03514</name>
    <dbReference type="NCBI Taxonomy" id="1177930"/>
    <lineage>
        <taxon>Bacteria</taxon>
        <taxon>Pseudomonadati</taxon>
        <taxon>Pseudomonadota</taxon>
        <taxon>Alphaproteobacteria</taxon>
        <taxon>Rhodospirillales</taxon>
        <taxon>Thalassospiraceae</taxon>
        <taxon>Thalassospira</taxon>
    </lineage>
</organism>
<feature type="region of interest" description="Disordered" evidence="2">
    <location>
        <begin position="175"/>
        <end position="201"/>
    </location>
</feature>
<evidence type="ECO:0000256" key="2">
    <source>
        <dbReference type="SAM" id="MobiDB-lite"/>
    </source>
</evidence>
<name>A0A853KUZ0_9PROT</name>
<dbReference type="EMBL" id="JPVZ01000011">
    <property type="protein sequence ID" value="OAZ08057.1"/>
    <property type="molecule type" value="Genomic_DNA"/>
</dbReference>
<reference evidence="3 4" key="1">
    <citation type="submission" date="2014-07" db="EMBL/GenBank/DDBJ databases">
        <title>Draft genome sequence of Thalassospira tepidiphila 1-1B.</title>
        <authorList>
            <person name="Lai Q."/>
            <person name="Shao Z."/>
        </authorList>
    </citation>
    <scope>NUCLEOTIDE SEQUENCE [LARGE SCALE GENOMIC DNA]</scope>
    <source>
        <strain evidence="3 4">MCCC 1A03514</strain>
    </source>
</reference>
<dbReference type="AlphaFoldDB" id="A0A853KUZ0"/>